<evidence type="ECO:0000313" key="2">
    <source>
        <dbReference type="EMBL" id="BDU69987.1"/>
    </source>
</evidence>
<reference evidence="3" key="1">
    <citation type="journal article" date="2023" name="Int. J. Syst. Evol. Microbiol.">
        <title>Mesoterricola silvestris gen. nov., sp. nov., Mesoterricola sediminis sp. nov., Geothrix oryzae sp. nov., Geothrix edaphica sp. nov., Geothrix rubra sp. nov., and Geothrix limicola sp. nov., six novel members of Acidobacteriota isolated from soils.</title>
        <authorList>
            <person name="Itoh H."/>
            <person name="Sugisawa Y."/>
            <person name="Mise K."/>
            <person name="Xu Z."/>
            <person name="Kuniyasu M."/>
            <person name="Ushijima N."/>
            <person name="Kawano K."/>
            <person name="Kobayashi E."/>
            <person name="Shiratori Y."/>
            <person name="Masuda Y."/>
            <person name="Senoo K."/>
        </authorList>
    </citation>
    <scope>NUCLEOTIDE SEQUENCE [LARGE SCALE GENOMIC DNA]</scope>
    <source>
        <strain evidence="3">Red222</strain>
    </source>
</reference>
<evidence type="ECO:0008006" key="4">
    <source>
        <dbReference type="Google" id="ProtNLM"/>
    </source>
</evidence>
<proteinExistence type="predicted"/>
<evidence type="ECO:0000256" key="1">
    <source>
        <dbReference type="SAM" id="SignalP"/>
    </source>
</evidence>
<feature type="chain" id="PRO_5046726207" description="Transporter" evidence="1">
    <location>
        <begin position="25"/>
        <end position="281"/>
    </location>
</feature>
<sequence length="281" mass="30436">MKRSSSSPLALVLLLGAFLGHALGAQEPSRPTPIQDNSFLLEEAYNQEAGVIQHIQTFSRLQRSGDWVYTFTEEWPWGGQRHQLSLTAPLQRLASSPDGGRRGMGDLALNYRYQALGDGSSVVAFAPRLSVLLPTGNHNQGRGNGNPGLQVNLPLSVVLGDQFVTHMNLGYTYTPHAKDLLGHQADIGTTNIGQSFVWLARQDVNLLLEFAYTSGEVVAGPGVRQPTQSAFISPGIRWAYTFPSGLQVVPGIAVPIGVGASRGEKAIFLYLSFEHPFTRGK</sequence>
<dbReference type="Proteomes" id="UP001242010">
    <property type="component" value="Chromosome"/>
</dbReference>
<evidence type="ECO:0000313" key="3">
    <source>
        <dbReference type="Proteomes" id="UP001242010"/>
    </source>
</evidence>
<dbReference type="InterPro" id="IPR025737">
    <property type="entry name" value="FApF"/>
</dbReference>
<accession>A0ABN6UY71</accession>
<feature type="signal peptide" evidence="1">
    <location>
        <begin position="1"/>
        <end position="24"/>
    </location>
</feature>
<organism evidence="2 3">
    <name type="scientific">Geothrix oryzae</name>
    <dbReference type="NCBI Taxonomy" id="2927975"/>
    <lineage>
        <taxon>Bacteria</taxon>
        <taxon>Pseudomonadati</taxon>
        <taxon>Acidobacteriota</taxon>
        <taxon>Holophagae</taxon>
        <taxon>Holophagales</taxon>
        <taxon>Holophagaceae</taxon>
        <taxon>Geothrix</taxon>
    </lineage>
</organism>
<name>A0ABN6UY71_9BACT</name>
<protein>
    <recommendedName>
        <fullName evidence="4">Transporter</fullName>
    </recommendedName>
</protein>
<keyword evidence="3" id="KW-1185">Reference proteome</keyword>
<dbReference type="EMBL" id="AP027079">
    <property type="protein sequence ID" value="BDU69987.1"/>
    <property type="molecule type" value="Genomic_DNA"/>
</dbReference>
<dbReference type="Pfam" id="PF13557">
    <property type="entry name" value="Phenol_MetA_deg"/>
    <property type="match status" value="1"/>
</dbReference>
<gene>
    <name evidence="2" type="ORF">GETHOR_20880</name>
</gene>
<keyword evidence="1" id="KW-0732">Signal</keyword>
<dbReference type="RefSeq" id="WP_286353708.1">
    <property type="nucleotide sequence ID" value="NZ_AP027079.1"/>
</dbReference>